<feature type="transmembrane region" description="Helical" evidence="1">
    <location>
        <begin position="245"/>
        <end position="270"/>
    </location>
</feature>
<feature type="transmembrane region" description="Helical" evidence="1">
    <location>
        <begin position="12"/>
        <end position="35"/>
    </location>
</feature>
<dbReference type="HOGENOM" id="CLU_076069_0_0_14"/>
<keyword evidence="1" id="KW-0812">Transmembrane</keyword>
<feature type="transmembrane region" description="Helical" evidence="1">
    <location>
        <begin position="93"/>
        <end position="113"/>
    </location>
</feature>
<dbReference type="STRING" id="1276220.STAIW_v1c09510"/>
<protein>
    <recommendedName>
        <fullName evidence="4">Transmembrane protein</fullName>
    </recommendedName>
</protein>
<keyword evidence="1" id="KW-1133">Transmembrane helix</keyword>
<feature type="transmembrane region" description="Helical" evidence="1">
    <location>
        <begin position="55"/>
        <end position="81"/>
    </location>
</feature>
<gene>
    <name evidence="2" type="ORF">STAIW_v1c09510</name>
</gene>
<keyword evidence="3" id="KW-1185">Reference proteome</keyword>
<organism evidence="2 3">
    <name type="scientific">Spiroplasma taiwanense CT-1</name>
    <dbReference type="NCBI Taxonomy" id="1276220"/>
    <lineage>
        <taxon>Bacteria</taxon>
        <taxon>Bacillati</taxon>
        <taxon>Mycoplasmatota</taxon>
        <taxon>Mollicutes</taxon>
        <taxon>Entomoplasmatales</taxon>
        <taxon>Spiroplasmataceae</taxon>
        <taxon>Spiroplasma</taxon>
    </lineage>
</organism>
<proteinExistence type="predicted"/>
<reference evidence="2 3" key="1">
    <citation type="journal article" date="2013" name="Genome Biol. Evol.">
        <title>Comparison of metabolic capacities and inference of gene content evolution in mosquito-associated Spiroplasma diminutum and S. taiwanense.</title>
        <authorList>
            <person name="Lo W.S."/>
            <person name="Ku C."/>
            <person name="Chen L.L."/>
            <person name="Chang T.H."/>
            <person name="Kuo C.H."/>
        </authorList>
    </citation>
    <scope>NUCLEOTIDE SEQUENCE [LARGE SCALE GENOMIC DNA]</scope>
    <source>
        <strain evidence="2">CT-1</strain>
    </source>
</reference>
<dbReference type="PATRIC" id="fig|1276220.3.peg.969"/>
<dbReference type="Proteomes" id="UP000014984">
    <property type="component" value="Chromosome"/>
</dbReference>
<keyword evidence="1" id="KW-0472">Membrane</keyword>
<dbReference type="EMBL" id="CP005074">
    <property type="protein sequence ID" value="AGR41537.1"/>
    <property type="molecule type" value="Genomic_DNA"/>
</dbReference>
<evidence type="ECO:0000313" key="2">
    <source>
        <dbReference type="EMBL" id="AGR41537.1"/>
    </source>
</evidence>
<feature type="transmembrane region" description="Helical" evidence="1">
    <location>
        <begin position="133"/>
        <end position="156"/>
    </location>
</feature>
<evidence type="ECO:0000313" key="3">
    <source>
        <dbReference type="Proteomes" id="UP000014984"/>
    </source>
</evidence>
<feature type="transmembrane region" description="Helical" evidence="1">
    <location>
        <begin position="208"/>
        <end position="233"/>
    </location>
</feature>
<dbReference type="KEGG" id="stai:STAIW_v1c09510"/>
<dbReference type="AlphaFoldDB" id="S5M0L1"/>
<evidence type="ECO:0008006" key="4">
    <source>
        <dbReference type="Google" id="ProtNLM"/>
    </source>
</evidence>
<sequence>MRKMPGKSLGTLRFLLILGNGFGLIVAIVGLISMLNFTFSEPIWFISNGTLTTQQWAGIFALISFILVGNIYYCSFIIHFVRTSDDATLINNRWIIALFSLSVGGFMTPYVLSQMPNIGVKSTIDPKFTISKGYGGNALIAGSLTIGLYFLMLNALKLPVQFDLVSQIVWIAFGIIILWGAINLMLFATPNAKTTWENKKGIYGLMNFIAVINTIYATFILLIQIILSILSIISIIAEMFDRRNGFFGAILTSMYGAMRIAMQLFIIYTINKTIKGLWSKQGEFEYGVYSNLAEKQRQYEMS</sequence>
<dbReference type="OrthoDB" id="388593at2"/>
<feature type="transmembrane region" description="Helical" evidence="1">
    <location>
        <begin position="168"/>
        <end position="188"/>
    </location>
</feature>
<evidence type="ECO:0000256" key="1">
    <source>
        <dbReference type="SAM" id="Phobius"/>
    </source>
</evidence>
<dbReference type="RefSeq" id="WP_020834676.1">
    <property type="nucleotide sequence ID" value="NC_021846.1"/>
</dbReference>
<name>S5M0L1_9MOLU</name>
<accession>S5M0L1</accession>